<dbReference type="InterPro" id="IPR020843">
    <property type="entry name" value="ER"/>
</dbReference>
<keyword evidence="4" id="KW-0511">Multifunctional enzyme</keyword>
<keyword evidence="3" id="KW-0808">Transferase</keyword>
<dbReference type="SMART" id="SM00825">
    <property type="entry name" value="PKS_KS"/>
    <property type="match status" value="1"/>
</dbReference>
<dbReference type="InterPro" id="IPR049900">
    <property type="entry name" value="PKS_mFAS_DH"/>
</dbReference>
<dbReference type="InterPro" id="IPR009081">
    <property type="entry name" value="PP-bd_ACP"/>
</dbReference>
<dbReference type="Pfam" id="PF02801">
    <property type="entry name" value="Ketoacyl-synt_C"/>
    <property type="match status" value="1"/>
</dbReference>
<dbReference type="PANTHER" id="PTHR43775:SF51">
    <property type="entry name" value="INACTIVE PHENOLPHTHIOCEROL SYNTHESIS POLYKETIDE SYNTHASE TYPE I PKS1-RELATED"/>
    <property type="match status" value="1"/>
</dbReference>
<evidence type="ECO:0000256" key="3">
    <source>
        <dbReference type="ARBA" id="ARBA00022679"/>
    </source>
</evidence>
<dbReference type="Pfam" id="PF13602">
    <property type="entry name" value="ADH_zinc_N_2"/>
    <property type="match status" value="1"/>
</dbReference>
<evidence type="ECO:0000313" key="10">
    <source>
        <dbReference type="Proteomes" id="UP001518872"/>
    </source>
</evidence>
<organism evidence="9 10">
    <name type="scientific">Micromonospora humida</name>
    <dbReference type="NCBI Taxonomy" id="2809018"/>
    <lineage>
        <taxon>Bacteria</taxon>
        <taxon>Bacillati</taxon>
        <taxon>Actinomycetota</taxon>
        <taxon>Actinomycetes</taxon>
        <taxon>Micromonosporales</taxon>
        <taxon>Micromonosporaceae</taxon>
        <taxon>Micromonospora</taxon>
    </lineage>
</organism>
<gene>
    <name evidence="9" type="ORF">JQX11_31855</name>
</gene>
<feature type="active site" description="Proton acceptor; for dehydratase activity" evidence="5">
    <location>
        <position position="114"/>
    </location>
</feature>
<dbReference type="InterPro" id="IPR013968">
    <property type="entry name" value="PKS_KR"/>
</dbReference>
<accession>A0ABS2J2X5</accession>
<dbReference type="Gene3D" id="3.40.47.10">
    <property type="match status" value="1"/>
</dbReference>
<dbReference type="PROSITE" id="PS50075">
    <property type="entry name" value="CARRIER"/>
    <property type="match status" value="1"/>
</dbReference>
<proteinExistence type="predicted"/>
<dbReference type="InterPro" id="IPR016039">
    <property type="entry name" value="Thiolase-like"/>
</dbReference>
<dbReference type="PANTHER" id="PTHR43775">
    <property type="entry name" value="FATTY ACID SYNTHASE"/>
    <property type="match status" value="1"/>
</dbReference>
<dbReference type="Pfam" id="PF00109">
    <property type="entry name" value="ketoacyl-synt"/>
    <property type="match status" value="1"/>
</dbReference>
<dbReference type="InterPro" id="IPR013154">
    <property type="entry name" value="ADH-like_N"/>
</dbReference>
<dbReference type="SMART" id="SM00823">
    <property type="entry name" value="PKS_PP"/>
    <property type="match status" value="1"/>
</dbReference>
<dbReference type="InterPro" id="IPR006162">
    <property type="entry name" value="Ppantetheine_attach_site"/>
</dbReference>
<evidence type="ECO:0000256" key="5">
    <source>
        <dbReference type="PROSITE-ProRule" id="PRU01363"/>
    </source>
</evidence>
<evidence type="ECO:0000259" key="7">
    <source>
        <dbReference type="PROSITE" id="PS52004"/>
    </source>
</evidence>
<evidence type="ECO:0000259" key="6">
    <source>
        <dbReference type="PROSITE" id="PS50075"/>
    </source>
</evidence>
<dbReference type="Pfam" id="PF21089">
    <property type="entry name" value="PKS_DH_N"/>
    <property type="match status" value="1"/>
</dbReference>
<feature type="domain" description="Ketosynthase family 3 (KS3)" evidence="7">
    <location>
        <begin position="1262"/>
        <end position="1687"/>
    </location>
</feature>
<dbReference type="EMBL" id="JAFEUC010000029">
    <property type="protein sequence ID" value="MBM7080912.1"/>
    <property type="molecule type" value="Genomic_DNA"/>
</dbReference>
<dbReference type="InterPro" id="IPR055123">
    <property type="entry name" value="SpnB-like_Rossmann"/>
</dbReference>
<dbReference type="Pfam" id="PF00550">
    <property type="entry name" value="PP-binding"/>
    <property type="match status" value="1"/>
</dbReference>
<dbReference type="SUPFAM" id="SSF53901">
    <property type="entry name" value="Thiolase-like"/>
    <property type="match status" value="1"/>
</dbReference>
<dbReference type="Gene3D" id="3.40.50.720">
    <property type="entry name" value="NAD(P)-binding Rossmann-like Domain"/>
    <property type="match status" value="1"/>
</dbReference>
<feature type="active site" description="Proton donor; for dehydratase activity" evidence="5">
    <location>
        <position position="282"/>
    </location>
</feature>
<dbReference type="PROSITE" id="PS00606">
    <property type="entry name" value="KS3_1"/>
    <property type="match status" value="1"/>
</dbReference>
<dbReference type="InterPro" id="IPR057326">
    <property type="entry name" value="KR_dom"/>
</dbReference>
<dbReference type="InterPro" id="IPR011032">
    <property type="entry name" value="GroES-like_sf"/>
</dbReference>
<dbReference type="InterPro" id="IPR050091">
    <property type="entry name" value="PKS_NRPS_Biosynth_Enz"/>
</dbReference>
<dbReference type="Pfam" id="PF22953">
    <property type="entry name" value="SpnB_Rossmann"/>
    <property type="match status" value="1"/>
</dbReference>
<dbReference type="CDD" id="cd05195">
    <property type="entry name" value="enoyl_red"/>
    <property type="match status" value="1"/>
</dbReference>
<dbReference type="SUPFAM" id="SSF52151">
    <property type="entry name" value="FabD/lysophospholipase-like"/>
    <property type="match status" value="1"/>
</dbReference>
<evidence type="ECO:0000259" key="8">
    <source>
        <dbReference type="PROSITE" id="PS52019"/>
    </source>
</evidence>
<dbReference type="InterPro" id="IPR020807">
    <property type="entry name" value="PKS_DH"/>
</dbReference>
<dbReference type="InterPro" id="IPR042104">
    <property type="entry name" value="PKS_dehydratase_sf"/>
</dbReference>
<feature type="non-terminal residue" evidence="9">
    <location>
        <position position="1827"/>
    </location>
</feature>
<dbReference type="InterPro" id="IPR014030">
    <property type="entry name" value="Ketoacyl_synth_N"/>
</dbReference>
<feature type="domain" description="PKS/mFAS DH" evidence="8">
    <location>
        <begin position="82"/>
        <end position="360"/>
    </location>
</feature>
<dbReference type="PROSITE" id="PS52004">
    <property type="entry name" value="KS3_2"/>
    <property type="match status" value="1"/>
</dbReference>
<dbReference type="Pfam" id="PF08659">
    <property type="entry name" value="KR"/>
    <property type="match status" value="1"/>
</dbReference>
<dbReference type="RefSeq" id="WP_204928623.1">
    <property type="nucleotide sequence ID" value="NZ_JAFEUC010000029.1"/>
</dbReference>
<sequence length="1827" mass="189019">MLGSGGVVVPTLRRGEGGVGRVLLSLGEAFVSGVGVDWERMVPEAARVDLPTYPFQGRHYWLNPTAPGGADVSHAGLTAVTHPLLGAVVELAGSAVTGLTGTLSLAAQPWLADHAVGDTVLLPGTAFVEMALRAGDEVGCDHVDELTLQAPLVLTDRAPVHVRVEIDEPAGDGRREVSIHSRAADVDFGTAWTCHATGTLSPTVTDPDLPAPSAQWPPRGATPVDVRDAYDDLADGGYRYGPTFRGLTAMWQSGDEVFADVSLPEAAHTDAARFGLHPALLDAALHAMLVRDRLAGRHDLRLPFAWQGVTLAAAGASMLRLSLRPTATGAITLTAVDGAGQPVLTVESLTFREVDPTRLAAARQDTPPLYGLDWVAEPAGVTAASSTLRYALLGPDPLGLGSVLPDVERHPDLPALAAAGRQVDVVVVTLPDAPHGPAITGAHAAARWALTLAQDWLATEQLADARLAVVSRHAVTTDAGTTASSPAHATAWGLLRSARTENPGRFLLLDLDDDPRSLTVLPAALAADRSELAVRNGELRVPRLAPVTPGVAPVSGGDWRLAGTGSGSVDGLAVVAAQTPATGPAALAPHEVRIAVRAAGLNFRDVLIALGVYPGEARMGIEGAGVVTETGAAVTDLRPGDRVMGMVAESFAGTATVDHRLLVPIPAGWSYAQAAAVPIVFATAYYGLVHQAGVRAGESVLIHAAAGGVGMAAVQLAHQLGATVYATASPAKWEAVRALGVPADRIASSRTDGFEETFRVATPGGVDVVLNSLAGDLLDASLRLLADGGRFVEMGKTDLRDPDRVAVDHPGRHYQAFDLIEVGRRDPELIRRILTEIVALFARGALTHLPTRCWDVRSAADAFRQLSQARQIGKAVLTVPAGWDPDGTVLITGGTGTLGGLLARHLVTRHGMRHLLLASRRGPAAPGVPELVGELTGLGATVEVAAVDVADRAALDALLDGVPTAHPLTAVVHTAGVLDDALLPALTDARVETVLRAKADAAWHLHESTRHRDLAGFVLFSSIMGLLGNASQANYAAANVFLDELAHARRAEGLPATALAWGFWDQRSEMTGQLSDVDVARIGRLGLAPLTVEDGLALFDAAITADRPTAVPARLALDALRSPAAGAVPELLTALVGRRERRVAAARVTGNALAEQLVALPAAEGDQLLIELVRQTAAAVLGHASAAQVPAQAKFKDLGFDSLSSVELRNRLNAATGVRLSATMVFDHPTPTAVAAYLRDELLGARPAATDAPPPTRAATDDDHIAIVGMACRLPGGVGSPDELWELLTTDGDAIGEPPNDRGWDLADLFDPDPDRPGKSYVLDGGFLHEAGEFDAGFFGISPREALAMDPQQRLLLETSWEALERAGIVPAALNGSATGVFVGALAQDYGSPLHQVSEGLDGLRLTGRSTSVISGRVAYALGLQGPAVTVDTACSSSLVALHQAVGALRAGEVSLALAGGVSVMATPGMFVEFSRQRGLSPDGRCKAFSSSADGTGWGEGVGVVVLERLSDARRNGHPVLAVVRGSAVNQDGASNGLTAPHGPSQERVIRQALASGGLSAGDVDVVEAHGTGTRLGDPIEAQALLATYGREHSADRPLYLGSLKSNIGHTMAAAGITGVIKTVLAMRAGVMPKTLHVDEPTTHVDWSSGTVELLTEARVWDGDGPRRAGVSSFGISGTNAHVVLESAPGPEPAGESPADAAGPVPLVLSARSAEALRAQAVRLAGVVESGESLAGIASGLIRDRSRWDHRAVVVGSSRAELVSGLAALGSGSDAAVAAGSNSASGRVVSGGTVFVFPGQGSQWWGMGRELWGCDAVFRGRFEECVG</sequence>
<dbReference type="SMART" id="SM00829">
    <property type="entry name" value="PKS_ER"/>
    <property type="match status" value="1"/>
</dbReference>
<dbReference type="CDD" id="cd00833">
    <property type="entry name" value="PKS"/>
    <property type="match status" value="1"/>
</dbReference>
<dbReference type="InterPro" id="IPR036291">
    <property type="entry name" value="NAD(P)-bd_dom_sf"/>
</dbReference>
<evidence type="ECO:0000256" key="2">
    <source>
        <dbReference type="ARBA" id="ARBA00022553"/>
    </source>
</evidence>
<comment type="caution">
    <text evidence="9">The sequence shown here is derived from an EMBL/GenBank/DDBJ whole genome shotgun (WGS) entry which is preliminary data.</text>
</comment>
<dbReference type="Gene3D" id="3.90.180.10">
    <property type="entry name" value="Medium-chain alcohol dehydrogenases, catalytic domain"/>
    <property type="match status" value="1"/>
</dbReference>
<dbReference type="InterPro" id="IPR016035">
    <property type="entry name" value="Acyl_Trfase/lysoPLipase"/>
</dbReference>
<reference evidence="9 10" key="1">
    <citation type="submission" date="2021-02" db="EMBL/GenBank/DDBJ databases">
        <authorList>
            <person name="Ra J.-S."/>
        </authorList>
    </citation>
    <scope>NUCLEOTIDE SEQUENCE [LARGE SCALE GENOMIC DNA]</scope>
    <source>
        <strain evidence="9 10">MMS20-R1-14</strain>
    </source>
</reference>
<dbReference type="Gene3D" id="3.40.50.11460">
    <property type="match status" value="1"/>
</dbReference>
<keyword evidence="1" id="KW-0596">Phosphopantetheine</keyword>
<dbReference type="InterPro" id="IPR020806">
    <property type="entry name" value="PKS_PP-bd"/>
</dbReference>
<keyword evidence="2" id="KW-0597">Phosphoprotein</keyword>
<dbReference type="SMART" id="SM00826">
    <property type="entry name" value="PKS_DH"/>
    <property type="match status" value="1"/>
</dbReference>
<dbReference type="SMART" id="SM00822">
    <property type="entry name" value="PKS_KR"/>
    <property type="match status" value="1"/>
</dbReference>
<dbReference type="PROSITE" id="PS52019">
    <property type="entry name" value="PKS_MFAS_DH"/>
    <property type="match status" value="1"/>
</dbReference>
<dbReference type="InterPro" id="IPR049552">
    <property type="entry name" value="PKS_DH_N"/>
</dbReference>
<dbReference type="CDD" id="cd08956">
    <property type="entry name" value="KR_3_FAS_SDR_x"/>
    <property type="match status" value="1"/>
</dbReference>
<dbReference type="InterPro" id="IPR020841">
    <property type="entry name" value="PKS_Beta-ketoAc_synthase_dom"/>
</dbReference>
<dbReference type="SMART" id="SM01294">
    <property type="entry name" value="PKS_PP_betabranch"/>
    <property type="match status" value="1"/>
</dbReference>
<dbReference type="InterPro" id="IPR018201">
    <property type="entry name" value="Ketoacyl_synth_AS"/>
</dbReference>
<dbReference type="Pfam" id="PF14765">
    <property type="entry name" value="PS-DH"/>
    <property type="match status" value="1"/>
</dbReference>
<evidence type="ECO:0000256" key="4">
    <source>
        <dbReference type="ARBA" id="ARBA00023268"/>
    </source>
</evidence>
<protein>
    <submittedName>
        <fullName evidence="9">SDR family NAD(P)-dependent oxidoreductase</fullName>
    </submittedName>
</protein>
<dbReference type="Gene3D" id="3.40.366.10">
    <property type="entry name" value="Malonyl-Coenzyme A Acyl Carrier Protein, domain 2"/>
    <property type="match status" value="1"/>
</dbReference>
<evidence type="ECO:0000256" key="1">
    <source>
        <dbReference type="ARBA" id="ARBA00022450"/>
    </source>
</evidence>
<dbReference type="Gene3D" id="3.30.70.3290">
    <property type="match status" value="2"/>
</dbReference>
<dbReference type="SUPFAM" id="SSF50129">
    <property type="entry name" value="GroES-like"/>
    <property type="match status" value="1"/>
</dbReference>
<dbReference type="InterPro" id="IPR001227">
    <property type="entry name" value="Ac_transferase_dom_sf"/>
</dbReference>
<feature type="region of interest" description="C-terminal hotdog fold" evidence="5">
    <location>
        <begin position="221"/>
        <end position="360"/>
    </location>
</feature>
<dbReference type="SUPFAM" id="SSF47336">
    <property type="entry name" value="ACP-like"/>
    <property type="match status" value="1"/>
</dbReference>
<dbReference type="Pfam" id="PF08240">
    <property type="entry name" value="ADH_N"/>
    <property type="match status" value="1"/>
</dbReference>
<dbReference type="Proteomes" id="UP001518872">
    <property type="component" value="Unassembled WGS sequence"/>
</dbReference>
<dbReference type="InterPro" id="IPR032821">
    <property type="entry name" value="PKS_assoc"/>
</dbReference>
<feature type="domain" description="Carrier" evidence="6">
    <location>
        <begin position="1167"/>
        <end position="1242"/>
    </location>
</feature>
<dbReference type="SUPFAM" id="SSF51735">
    <property type="entry name" value="NAD(P)-binding Rossmann-fold domains"/>
    <property type="match status" value="3"/>
</dbReference>
<dbReference type="Pfam" id="PF16197">
    <property type="entry name" value="KAsynt_C_assoc"/>
    <property type="match status" value="1"/>
</dbReference>
<feature type="region of interest" description="N-terminal hotdog fold" evidence="5">
    <location>
        <begin position="82"/>
        <end position="207"/>
    </location>
</feature>
<dbReference type="Gene3D" id="3.10.129.110">
    <property type="entry name" value="Polyketide synthase dehydratase"/>
    <property type="match status" value="1"/>
</dbReference>
<keyword evidence="10" id="KW-1185">Reference proteome</keyword>
<evidence type="ECO:0000313" key="9">
    <source>
        <dbReference type="EMBL" id="MBM7080912.1"/>
    </source>
</evidence>
<dbReference type="InterPro" id="IPR049551">
    <property type="entry name" value="PKS_DH_C"/>
</dbReference>
<dbReference type="PROSITE" id="PS00012">
    <property type="entry name" value="PHOSPHOPANTETHEINE"/>
    <property type="match status" value="1"/>
</dbReference>
<dbReference type="Gene3D" id="1.10.1200.10">
    <property type="entry name" value="ACP-like"/>
    <property type="match status" value="1"/>
</dbReference>
<dbReference type="InterPro" id="IPR036736">
    <property type="entry name" value="ACP-like_sf"/>
</dbReference>
<name>A0ABS2J2X5_9ACTN</name>
<dbReference type="InterPro" id="IPR014031">
    <property type="entry name" value="Ketoacyl_synth_C"/>
</dbReference>